<gene>
    <name evidence="6" type="ORF">RFM52_10380</name>
</gene>
<dbReference type="Gene3D" id="1.10.10.10">
    <property type="entry name" value="Winged helix-like DNA-binding domain superfamily/Winged helix DNA-binding domain"/>
    <property type="match status" value="1"/>
</dbReference>
<dbReference type="SUPFAM" id="SSF46785">
    <property type="entry name" value="Winged helix' DNA-binding domain"/>
    <property type="match status" value="1"/>
</dbReference>
<evidence type="ECO:0000256" key="4">
    <source>
        <dbReference type="ARBA" id="ARBA00023163"/>
    </source>
</evidence>
<dbReference type="PROSITE" id="PS50931">
    <property type="entry name" value="HTH_LYSR"/>
    <property type="match status" value="1"/>
</dbReference>
<dbReference type="Pfam" id="PF03466">
    <property type="entry name" value="LysR_substrate"/>
    <property type="match status" value="1"/>
</dbReference>
<dbReference type="Proteomes" id="UP001280156">
    <property type="component" value="Unassembled WGS sequence"/>
</dbReference>
<keyword evidence="3" id="KW-0238">DNA-binding</keyword>
<organism evidence="6 7">
    <name type="scientific">Mesorhizobium humile</name>
    <dbReference type="NCBI Taxonomy" id="3072313"/>
    <lineage>
        <taxon>Bacteria</taxon>
        <taxon>Pseudomonadati</taxon>
        <taxon>Pseudomonadota</taxon>
        <taxon>Alphaproteobacteria</taxon>
        <taxon>Hyphomicrobiales</taxon>
        <taxon>Phyllobacteriaceae</taxon>
        <taxon>Mesorhizobium</taxon>
    </lineage>
</organism>
<dbReference type="Gene3D" id="3.40.190.10">
    <property type="entry name" value="Periplasmic binding protein-like II"/>
    <property type="match status" value="2"/>
</dbReference>
<dbReference type="CDD" id="cd08432">
    <property type="entry name" value="PBP2_GcdR_TrpI_HvrB_AmpR_like"/>
    <property type="match status" value="1"/>
</dbReference>
<dbReference type="InterPro" id="IPR000847">
    <property type="entry name" value="LysR_HTH_N"/>
</dbReference>
<dbReference type="InterPro" id="IPR036390">
    <property type="entry name" value="WH_DNA-bd_sf"/>
</dbReference>
<evidence type="ECO:0000256" key="2">
    <source>
        <dbReference type="ARBA" id="ARBA00023015"/>
    </source>
</evidence>
<keyword evidence="7" id="KW-1185">Reference proteome</keyword>
<reference evidence="6 7" key="1">
    <citation type="submission" date="2023-08" db="EMBL/GenBank/DDBJ databases">
        <title>Implementing the SeqCode for naming new Mesorhizobium species isolated from Vachellia karroo root nodules.</title>
        <authorList>
            <person name="Van Lill M."/>
        </authorList>
    </citation>
    <scope>NUCLEOTIDE SEQUENCE [LARGE SCALE GENOMIC DNA]</scope>
    <source>
        <strain evidence="6 7">VK2B</strain>
    </source>
</reference>
<dbReference type="PANTHER" id="PTHR30537">
    <property type="entry name" value="HTH-TYPE TRANSCRIPTIONAL REGULATOR"/>
    <property type="match status" value="1"/>
</dbReference>
<protein>
    <submittedName>
        <fullName evidence="6">LysR substrate-binding domain-containing protein</fullName>
    </submittedName>
</protein>
<accession>A0ABU4YH30</accession>
<comment type="caution">
    <text evidence="6">The sequence shown here is derived from an EMBL/GenBank/DDBJ whole genome shotgun (WGS) entry which is preliminary data.</text>
</comment>
<dbReference type="InterPro" id="IPR036388">
    <property type="entry name" value="WH-like_DNA-bd_sf"/>
</dbReference>
<evidence type="ECO:0000313" key="7">
    <source>
        <dbReference type="Proteomes" id="UP001280156"/>
    </source>
</evidence>
<name>A0ABU4YH30_9HYPH</name>
<keyword evidence="2" id="KW-0805">Transcription regulation</keyword>
<dbReference type="InterPro" id="IPR005119">
    <property type="entry name" value="LysR_subst-bd"/>
</dbReference>
<evidence type="ECO:0000256" key="1">
    <source>
        <dbReference type="ARBA" id="ARBA00009437"/>
    </source>
</evidence>
<evidence type="ECO:0000256" key="3">
    <source>
        <dbReference type="ARBA" id="ARBA00023125"/>
    </source>
</evidence>
<comment type="similarity">
    <text evidence="1">Belongs to the LysR transcriptional regulatory family.</text>
</comment>
<sequence>MQPPVSLLALRAFAEVGRHGSVKRAAAALGVTPGAISQQVKLLEHRLGVTLLERRNREVRVTADGMRLLEPLSAGFQQIEDAVGLFAVASPSRKILTVSTTPSFAASWLVPRLGRFSARYPDLYVRVDTTPRLVDLRSEGVDVALRHGAGSYSGLEAVRLFTPQLICVGSPALLAGGPPMLEPNDCLHHPLLQDRDRADWPLWLRARGVGAIDERARNGPCFENDLLLIRAAIAGQGLALVRDVYASDELSSGRIVLALEGSSPTADAYYFVARPEAMATTKVAAFRDWIFEESANRV</sequence>
<feature type="domain" description="HTH lysR-type" evidence="5">
    <location>
        <begin position="5"/>
        <end position="62"/>
    </location>
</feature>
<evidence type="ECO:0000313" key="6">
    <source>
        <dbReference type="EMBL" id="MDX8485603.1"/>
    </source>
</evidence>
<dbReference type="PANTHER" id="PTHR30537:SF26">
    <property type="entry name" value="GLYCINE CLEAVAGE SYSTEM TRANSCRIPTIONAL ACTIVATOR"/>
    <property type="match status" value="1"/>
</dbReference>
<evidence type="ECO:0000259" key="5">
    <source>
        <dbReference type="PROSITE" id="PS50931"/>
    </source>
</evidence>
<dbReference type="EMBL" id="JAVIIV010000005">
    <property type="protein sequence ID" value="MDX8485603.1"/>
    <property type="molecule type" value="Genomic_DNA"/>
</dbReference>
<proteinExistence type="inferred from homology"/>
<dbReference type="Pfam" id="PF00126">
    <property type="entry name" value="HTH_1"/>
    <property type="match status" value="1"/>
</dbReference>
<keyword evidence="4" id="KW-0804">Transcription</keyword>
<dbReference type="InterPro" id="IPR058163">
    <property type="entry name" value="LysR-type_TF_proteobact-type"/>
</dbReference>
<dbReference type="SUPFAM" id="SSF53850">
    <property type="entry name" value="Periplasmic binding protein-like II"/>
    <property type="match status" value="1"/>
</dbReference>
<dbReference type="RefSeq" id="WP_320293286.1">
    <property type="nucleotide sequence ID" value="NZ_JAVIIU010000001.1"/>
</dbReference>